<dbReference type="OrthoDB" id="10574528at2759"/>
<dbReference type="EMBL" id="FN648613">
    <property type="protein sequence ID" value="CBJ33069.1"/>
    <property type="molecule type" value="Genomic_DNA"/>
</dbReference>
<organism evidence="1 2">
    <name type="scientific">Ectocarpus siliculosus</name>
    <name type="common">Brown alga</name>
    <name type="synonym">Conferva siliculosa</name>
    <dbReference type="NCBI Taxonomy" id="2880"/>
    <lineage>
        <taxon>Eukaryota</taxon>
        <taxon>Sar</taxon>
        <taxon>Stramenopiles</taxon>
        <taxon>Ochrophyta</taxon>
        <taxon>PX clade</taxon>
        <taxon>Phaeophyceae</taxon>
        <taxon>Ectocarpales</taxon>
        <taxon>Ectocarpaceae</taxon>
        <taxon>Ectocarpus</taxon>
    </lineage>
</organism>
<dbReference type="AlphaFoldDB" id="D7G0P0"/>
<dbReference type="InParanoid" id="D7G0P0"/>
<protein>
    <submittedName>
        <fullName evidence="1">Uncharacterized protein</fullName>
    </submittedName>
</protein>
<sequence length="218" mass="23519">MVDVPENGYGDGFGWKFLIDATLTATRIRERALEEIVVLTTDLMLAGEDSANEARFFSQTAEALGTQQAPPVPRISLVFVEVVGSSSCSVGGAGASDPLTGWNGLQRLREGAKDRGRAFALDLIDNTAAMFDSQLRCWLRDSSPRQACSLRLPATETFSGVTIEVEMTHYLLDQSRVLPKSSPGSPASLLHKGFSNMKVVQVRRTGDGGVGAEEERVL</sequence>
<proteinExistence type="predicted"/>
<evidence type="ECO:0000313" key="1">
    <source>
        <dbReference type="EMBL" id="CBJ33069.1"/>
    </source>
</evidence>
<accession>D7G0P0</accession>
<name>D7G0P0_ECTSI</name>
<evidence type="ECO:0000313" key="2">
    <source>
        <dbReference type="Proteomes" id="UP000002630"/>
    </source>
</evidence>
<dbReference type="Proteomes" id="UP000002630">
    <property type="component" value="Linkage Group LG17"/>
</dbReference>
<gene>
    <name evidence="1" type="ORF">Esi_0414_0014</name>
</gene>
<keyword evidence="2" id="KW-1185">Reference proteome</keyword>
<dbReference type="EMBL" id="FN649742">
    <property type="protein sequence ID" value="CBJ33069.1"/>
    <property type="molecule type" value="Genomic_DNA"/>
</dbReference>
<reference evidence="1 2" key="1">
    <citation type="journal article" date="2010" name="Nature">
        <title>The Ectocarpus genome and the independent evolution of multicellularity in brown algae.</title>
        <authorList>
            <person name="Cock J.M."/>
            <person name="Sterck L."/>
            <person name="Rouze P."/>
            <person name="Scornet D."/>
            <person name="Allen A.E."/>
            <person name="Amoutzias G."/>
            <person name="Anthouard V."/>
            <person name="Artiguenave F."/>
            <person name="Aury J.M."/>
            <person name="Badger J.H."/>
            <person name="Beszteri B."/>
            <person name="Billiau K."/>
            <person name="Bonnet E."/>
            <person name="Bothwell J.H."/>
            <person name="Bowler C."/>
            <person name="Boyen C."/>
            <person name="Brownlee C."/>
            <person name="Carrano C.J."/>
            <person name="Charrier B."/>
            <person name="Cho G.Y."/>
            <person name="Coelho S.M."/>
            <person name="Collen J."/>
            <person name="Corre E."/>
            <person name="Da Silva C."/>
            <person name="Delage L."/>
            <person name="Delaroque N."/>
            <person name="Dittami S.M."/>
            <person name="Doulbeau S."/>
            <person name="Elias M."/>
            <person name="Farnham G."/>
            <person name="Gachon C.M."/>
            <person name="Gschloessl B."/>
            <person name="Heesch S."/>
            <person name="Jabbari K."/>
            <person name="Jubin C."/>
            <person name="Kawai H."/>
            <person name="Kimura K."/>
            <person name="Kloareg B."/>
            <person name="Kupper F.C."/>
            <person name="Lang D."/>
            <person name="Le Bail A."/>
            <person name="Leblanc C."/>
            <person name="Lerouge P."/>
            <person name="Lohr M."/>
            <person name="Lopez P.J."/>
            <person name="Martens C."/>
            <person name="Maumus F."/>
            <person name="Michel G."/>
            <person name="Miranda-Saavedra D."/>
            <person name="Morales J."/>
            <person name="Moreau H."/>
            <person name="Motomura T."/>
            <person name="Nagasato C."/>
            <person name="Napoli C.A."/>
            <person name="Nelson D.R."/>
            <person name="Nyvall-Collen P."/>
            <person name="Peters A.F."/>
            <person name="Pommier C."/>
            <person name="Potin P."/>
            <person name="Poulain J."/>
            <person name="Quesneville H."/>
            <person name="Read B."/>
            <person name="Rensing S.A."/>
            <person name="Ritter A."/>
            <person name="Rousvoal S."/>
            <person name="Samanta M."/>
            <person name="Samson G."/>
            <person name="Schroeder D.C."/>
            <person name="Segurens B."/>
            <person name="Strittmatter M."/>
            <person name="Tonon T."/>
            <person name="Tregear J.W."/>
            <person name="Valentin K."/>
            <person name="von Dassow P."/>
            <person name="Yamagishi T."/>
            <person name="Van de Peer Y."/>
            <person name="Wincker P."/>
        </authorList>
    </citation>
    <scope>NUCLEOTIDE SEQUENCE [LARGE SCALE GENOMIC DNA]</scope>
    <source>
        <strain evidence="2">Ec32 / CCAP1310/4</strain>
    </source>
</reference>